<organism evidence="7 8">
    <name type="scientific">Syphacia muris</name>
    <dbReference type="NCBI Taxonomy" id="451379"/>
    <lineage>
        <taxon>Eukaryota</taxon>
        <taxon>Metazoa</taxon>
        <taxon>Ecdysozoa</taxon>
        <taxon>Nematoda</taxon>
        <taxon>Chromadorea</taxon>
        <taxon>Rhabditida</taxon>
        <taxon>Spirurina</taxon>
        <taxon>Oxyuridomorpha</taxon>
        <taxon>Oxyuroidea</taxon>
        <taxon>Oxyuridae</taxon>
        <taxon>Syphacia</taxon>
    </lineage>
</organism>
<proteinExistence type="inferred from homology"/>
<dbReference type="STRING" id="451379.A0A0N5ALD5"/>
<dbReference type="CDD" id="cd15904">
    <property type="entry name" value="TSPO_MBR"/>
    <property type="match status" value="1"/>
</dbReference>
<evidence type="ECO:0000256" key="5">
    <source>
        <dbReference type="ARBA" id="ARBA00023136"/>
    </source>
</evidence>
<keyword evidence="4 6" id="KW-1133">Transmembrane helix</keyword>
<keyword evidence="3 6" id="KW-0812">Transmembrane</keyword>
<reference evidence="8" key="1">
    <citation type="submission" date="2017-02" db="UniProtKB">
        <authorList>
            <consortium name="WormBaseParasite"/>
        </authorList>
    </citation>
    <scope>IDENTIFICATION</scope>
</reference>
<comment type="similarity">
    <text evidence="2">Belongs to the TspO/BZRP family.</text>
</comment>
<name>A0A0N5ALD5_9BILA</name>
<keyword evidence="7" id="KW-1185">Reference proteome</keyword>
<evidence type="ECO:0000256" key="1">
    <source>
        <dbReference type="ARBA" id="ARBA00004141"/>
    </source>
</evidence>
<keyword evidence="5 6" id="KW-0472">Membrane</keyword>
<accession>A0A0N5ALD5</accession>
<dbReference type="GO" id="GO:0033013">
    <property type="term" value="P:tetrapyrrole metabolic process"/>
    <property type="evidence" value="ECO:0007669"/>
    <property type="project" value="UniProtKB-ARBA"/>
</dbReference>
<evidence type="ECO:0000256" key="3">
    <source>
        <dbReference type="ARBA" id="ARBA00022692"/>
    </source>
</evidence>
<dbReference type="InterPro" id="IPR004307">
    <property type="entry name" value="TspO_MBR"/>
</dbReference>
<dbReference type="Pfam" id="PF03073">
    <property type="entry name" value="TspO_MBR"/>
    <property type="match status" value="1"/>
</dbReference>
<dbReference type="AlphaFoldDB" id="A0A0N5ALD5"/>
<evidence type="ECO:0000256" key="6">
    <source>
        <dbReference type="SAM" id="Phobius"/>
    </source>
</evidence>
<protein>
    <submittedName>
        <fullName evidence="8">Mitochondrial pyruvate carrier</fullName>
    </submittedName>
</protein>
<dbReference type="GO" id="GO:0005741">
    <property type="term" value="C:mitochondrial outer membrane"/>
    <property type="evidence" value="ECO:0007669"/>
    <property type="project" value="TreeGrafter"/>
</dbReference>
<feature type="transmembrane region" description="Helical" evidence="6">
    <location>
        <begin position="174"/>
        <end position="196"/>
    </location>
</feature>
<feature type="transmembrane region" description="Helical" evidence="6">
    <location>
        <begin position="148"/>
        <end position="168"/>
    </location>
</feature>
<evidence type="ECO:0000313" key="8">
    <source>
        <dbReference type="WBParaSite" id="SMUV_0000534901-mRNA-1"/>
    </source>
</evidence>
<dbReference type="Proteomes" id="UP000046393">
    <property type="component" value="Unplaced"/>
</dbReference>
<comment type="subcellular location">
    <subcellularLocation>
        <location evidence="1">Membrane</location>
        <topology evidence="1">Multi-pass membrane protein</topology>
    </subcellularLocation>
</comment>
<sequence>MGLNDIVFDRSHHEYLTPSIVGDTSRAVIPARSVARAVWTCDDTRKSILFSLVPGSILLTSFGYFYKNKEICDFFKKCKLPKWAPKDPRVYASLDMLTMAPLGYATYLVYRNGGVQYCDTRAALAICGVNAALKLTSIPMTKMKDMRLFAWNTSLTALTAVATAYAFYKIDKTAGMLFLPYALCSGFYTVLTYVTCAKSECSKSKSDSN</sequence>
<evidence type="ECO:0000256" key="4">
    <source>
        <dbReference type="ARBA" id="ARBA00022989"/>
    </source>
</evidence>
<dbReference type="WBParaSite" id="SMUV_0000534901-mRNA-1">
    <property type="protein sequence ID" value="SMUV_0000534901-mRNA-1"/>
    <property type="gene ID" value="SMUV_0000534901"/>
</dbReference>
<dbReference type="InterPro" id="IPR038330">
    <property type="entry name" value="TspO/MBR-related_sf"/>
</dbReference>
<feature type="transmembrane region" description="Helical" evidence="6">
    <location>
        <begin position="48"/>
        <end position="66"/>
    </location>
</feature>
<evidence type="ECO:0000256" key="2">
    <source>
        <dbReference type="ARBA" id="ARBA00007524"/>
    </source>
</evidence>
<dbReference type="Gene3D" id="1.20.1260.100">
    <property type="entry name" value="TspO/MBR protein"/>
    <property type="match status" value="1"/>
</dbReference>
<evidence type="ECO:0000313" key="7">
    <source>
        <dbReference type="Proteomes" id="UP000046393"/>
    </source>
</evidence>
<dbReference type="PANTHER" id="PTHR10057:SF0">
    <property type="entry name" value="TRANSLOCATOR PROTEIN"/>
    <property type="match status" value="1"/>
</dbReference>
<dbReference type="PANTHER" id="PTHR10057">
    <property type="entry name" value="PERIPHERAL-TYPE BENZODIAZEPINE RECEPTOR"/>
    <property type="match status" value="1"/>
</dbReference>